<dbReference type="Proteomes" id="UP001610335">
    <property type="component" value="Unassembled WGS sequence"/>
</dbReference>
<reference evidence="3 4" key="1">
    <citation type="submission" date="2024-07" db="EMBL/GenBank/DDBJ databases">
        <title>Section-level genome sequencing and comparative genomics of Aspergillus sections Usti and Cavernicolus.</title>
        <authorList>
            <consortium name="Lawrence Berkeley National Laboratory"/>
            <person name="Nybo J.L."/>
            <person name="Vesth T.C."/>
            <person name="Theobald S."/>
            <person name="Frisvad J.C."/>
            <person name="Larsen T.O."/>
            <person name="Kjaerboelling I."/>
            <person name="Rothschild-Mancinelli K."/>
            <person name="Lyhne E.K."/>
            <person name="Kogle M.E."/>
            <person name="Barry K."/>
            <person name="Clum A."/>
            <person name="Na H."/>
            <person name="Ledsgaard L."/>
            <person name="Lin J."/>
            <person name="Lipzen A."/>
            <person name="Kuo A."/>
            <person name="Riley R."/>
            <person name="Mondo S."/>
            <person name="LaButti K."/>
            <person name="Haridas S."/>
            <person name="Pangalinan J."/>
            <person name="Salamov A.A."/>
            <person name="Simmons B.A."/>
            <person name="Magnuson J.K."/>
            <person name="Chen J."/>
            <person name="Drula E."/>
            <person name="Henrissat B."/>
            <person name="Wiebenga A."/>
            <person name="Lubbers R.J."/>
            <person name="Gomes A.C."/>
            <person name="Makela M.R."/>
            <person name="Stajich J."/>
            <person name="Grigoriev I.V."/>
            <person name="Mortensen U.H."/>
            <person name="De vries R.P."/>
            <person name="Baker S.E."/>
            <person name="Andersen M.R."/>
        </authorList>
    </citation>
    <scope>NUCLEOTIDE SEQUENCE [LARGE SCALE GENOMIC DNA]</scope>
    <source>
        <strain evidence="3 4">CBS 600.67</strain>
    </source>
</reference>
<dbReference type="Pfam" id="PF26118">
    <property type="entry name" value="DUF8035"/>
    <property type="match status" value="1"/>
</dbReference>
<sequence length="635" mass="74707">MPRRTRPTEYDDRVIDDMEHEMYPTRAKGEPLLVDRDARYDRRTPKGPVVEIQERRHIRDRAKPEIPRESYEYLRDDEQVVEKLGRLDLDAHPREEIVDSSRRKKYSTHSHKGRGRPRSTISDVEETYFTHDESEGRYTDSESDEIEDLAQRSKRPISRHEYGARKEHLPRSKSLKEERHVKLSKYDEDVYPKSSHPWEDHAGSRQNLRRDAVPRPRHRSHYHINLEEEDAVESEDSEEDAVPRHRRRKVTRRDGVKQKYAARSRETSSSSSSSSESESESELPKVPLPVPVPPVYKGSSRRLKSLSHATAYRLPSPPRVPSLETVLNEREARHRKRREIPTREEVEIERRSKESLKLPHEHHSRRRKEDAVIIDEQPDFAGHRDVMIESQRTGPSRSKKREIVEEDYYRPRDPKPPSWSPPSSETMDGWAIVQAPCKSKYTAETEVVDIHGEPRLSRHKHRAKAAENEERDLGASGDTPRGKVGRRYIGVKDRRDRLWTEITKDLVVREAIERAGYEYEETDGFYYIFSNLHPDDVSGLIEHTDEIRRARRRRIKEIHRERASLPPSSRRAANKSAPVPPDQAPSPPRLPREPSPPRHPQEPSPPRRYREDRRRREREEEIEESGHWRGHSGRW</sequence>
<gene>
    <name evidence="3" type="ORF">BDW59DRAFT_107301</name>
</gene>
<feature type="compositionally biased region" description="Basic and acidic residues" evidence="1">
    <location>
        <begin position="590"/>
        <end position="601"/>
    </location>
</feature>
<feature type="domain" description="DUF8035" evidence="2">
    <location>
        <begin position="496"/>
        <end position="550"/>
    </location>
</feature>
<evidence type="ECO:0000256" key="1">
    <source>
        <dbReference type="SAM" id="MobiDB-lite"/>
    </source>
</evidence>
<evidence type="ECO:0000259" key="2">
    <source>
        <dbReference type="Pfam" id="PF26118"/>
    </source>
</evidence>
<feature type="region of interest" description="Disordered" evidence="1">
    <location>
        <begin position="464"/>
        <end position="485"/>
    </location>
</feature>
<protein>
    <recommendedName>
        <fullName evidence="2">DUF8035 domain-containing protein</fullName>
    </recommendedName>
</protein>
<proteinExistence type="predicted"/>
<feature type="region of interest" description="Disordered" evidence="1">
    <location>
        <begin position="94"/>
        <end position="426"/>
    </location>
</feature>
<evidence type="ECO:0000313" key="4">
    <source>
        <dbReference type="Proteomes" id="UP001610335"/>
    </source>
</evidence>
<dbReference type="EMBL" id="JBFXLS010000060">
    <property type="protein sequence ID" value="KAL2822198.1"/>
    <property type="molecule type" value="Genomic_DNA"/>
</dbReference>
<comment type="caution">
    <text evidence="3">The sequence shown here is derived from an EMBL/GenBank/DDBJ whole genome shotgun (WGS) entry which is preliminary data.</text>
</comment>
<organism evidence="3 4">
    <name type="scientific">Aspergillus cavernicola</name>
    <dbReference type="NCBI Taxonomy" id="176166"/>
    <lineage>
        <taxon>Eukaryota</taxon>
        <taxon>Fungi</taxon>
        <taxon>Dikarya</taxon>
        <taxon>Ascomycota</taxon>
        <taxon>Pezizomycotina</taxon>
        <taxon>Eurotiomycetes</taxon>
        <taxon>Eurotiomycetidae</taxon>
        <taxon>Eurotiales</taxon>
        <taxon>Aspergillaceae</taxon>
        <taxon>Aspergillus</taxon>
        <taxon>Aspergillus subgen. Nidulantes</taxon>
    </lineage>
</organism>
<name>A0ABR4I360_9EURO</name>
<feature type="compositionally biased region" description="Pro residues" evidence="1">
    <location>
        <begin position="578"/>
        <end position="589"/>
    </location>
</feature>
<dbReference type="InterPro" id="IPR058348">
    <property type="entry name" value="DUF8035"/>
</dbReference>
<feature type="compositionally biased region" description="Basic and acidic residues" evidence="1">
    <location>
        <begin position="401"/>
        <end position="415"/>
    </location>
</feature>
<keyword evidence="4" id="KW-1185">Reference proteome</keyword>
<feature type="region of interest" description="Disordered" evidence="1">
    <location>
        <begin position="558"/>
        <end position="635"/>
    </location>
</feature>
<feature type="compositionally biased region" description="Basic residues" evidence="1">
    <location>
        <begin position="102"/>
        <end position="117"/>
    </location>
</feature>
<feature type="compositionally biased region" description="Basic and acidic residues" evidence="1">
    <location>
        <begin position="339"/>
        <end position="371"/>
    </location>
</feature>
<feature type="compositionally biased region" description="Basic and acidic residues" evidence="1">
    <location>
        <begin position="128"/>
        <end position="140"/>
    </location>
</feature>
<feature type="compositionally biased region" description="Acidic residues" evidence="1">
    <location>
        <begin position="227"/>
        <end position="240"/>
    </location>
</feature>
<accession>A0ABR4I360</accession>
<evidence type="ECO:0000313" key="3">
    <source>
        <dbReference type="EMBL" id="KAL2822198.1"/>
    </source>
</evidence>
<feature type="compositionally biased region" description="Basic and acidic residues" evidence="1">
    <location>
        <begin position="158"/>
        <end position="214"/>
    </location>
</feature>
<feature type="compositionally biased region" description="Basic and acidic residues" evidence="1">
    <location>
        <begin position="608"/>
        <end position="627"/>
    </location>
</feature>
<feature type="compositionally biased region" description="Basic and acidic residues" evidence="1">
    <location>
        <begin position="464"/>
        <end position="473"/>
    </location>
</feature>